<proteinExistence type="predicted"/>
<evidence type="ECO:0000313" key="1">
    <source>
        <dbReference type="EMBL" id="KAH7919072.1"/>
    </source>
</evidence>
<comment type="caution">
    <text evidence="1">The sequence shown here is derived from an EMBL/GenBank/DDBJ whole genome shotgun (WGS) entry which is preliminary data.</text>
</comment>
<dbReference type="EMBL" id="MU266698">
    <property type="protein sequence ID" value="KAH7919072.1"/>
    <property type="molecule type" value="Genomic_DNA"/>
</dbReference>
<evidence type="ECO:0000313" key="2">
    <source>
        <dbReference type="Proteomes" id="UP000790709"/>
    </source>
</evidence>
<dbReference type="Proteomes" id="UP000790709">
    <property type="component" value="Unassembled WGS sequence"/>
</dbReference>
<accession>A0ACB8B088</accession>
<keyword evidence="2" id="KW-1185">Reference proteome</keyword>
<protein>
    <submittedName>
        <fullName evidence="1">DUF914-domain-containing protein</fullName>
    </submittedName>
</protein>
<sequence>MPSDRSIDIDPDAKELSPSPSPSESLSPATPVRPPISFASPSAFARSIYARFLSIWTRSFVISLVAGQILSLCITCSSVTTTELVDRNWVLPSTQSFFTYLSLFSVYTPVTIYKYGFKGWAKLILRDGWKYFLLATCDFEANFMSVKAYGYTDLLSAMLLDAWAIPVCLFSCWVYMKTKYHWTQIFGVVVCIGGLGMLVASDFLTGKNGHAASKGKGDAFMVAAATIYGVVNATEEFFVRHRPLYEVVGQVGMWGIIVAGAQTSALEHKLWMTATWDGATIGLLVGYTAAMFTLYSIAPILYRIASSSYFNIALLTSDFYGLLFGLFLFHYSPFWLYFPAFVVVMLGLVIYFWHATPEEQGESDVRTPAYLNGKVRGGACHQETGPAVLGEV</sequence>
<organism evidence="1 2">
    <name type="scientific">Leucogyrophana mollusca</name>
    <dbReference type="NCBI Taxonomy" id="85980"/>
    <lineage>
        <taxon>Eukaryota</taxon>
        <taxon>Fungi</taxon>
        <taxon>Dikarya</taxon>
        <taxon>Basidiomycota</taxon>
        <taxon>Agaricomycotina</taxon>
        <taxon>Agaricomycetes</taxon>
        <taxon>Agaricomycetidae</taxon>
        <taxon>Boletales</taxon>
        <taxon>Boletales incertae sedis</taxon>
        <taxon>Leucogyrophana</taxon>
    </lineage>
</organism>
<reference evidence="1" key="1">
    <citation type="journal article" date="2021" name="New Phytol.">
        <title>Evolutionary innovations through gain and loss of genes in the ectomycorrhizal Boletales.</title>
        <authorList>
            <person name="Wu G."/>
            <person name="Miyauchi S."/>
            <person name="Morin E."/>
            <person name="Kuo A."/>
            <person name="Drula E."/>
            <person name="Varga T."/>
            <person name="Kohler A."/>
            <person name="Feng B."/>
            <person name="Cao Y."/>
            <person name="Lipzen A."/>
            <person name="Daum C."/>
            <person name="Hundley H."/>
            <person name="Pangilinan J."/>
            <person name="Johnson J."/>
            <person name="Barry K."/>
            <person name="LaButti K."/>
            <person name="Ng V."/>
            <person name="Ahrendt S."/>
            <person name="Min B."/>
            <person name="Choi I.G."/>
            <person name="Park H."/>
            <person name="Plett J.M."/>
            <person name="Magnuson J."/>
            <person name="Spatafora J.W."/>
            <person name="Nagy L.G."/>
            <person name="Henrissat B."/>
            <person name="Grigoriev I.V."/>
            <person name="Yang Z.L."/>
            <person name="Xu J."/>
            <person name="Martin F.M."/>
        </authorList>
    </citation>
    <scope>NUCLEOTIDE SEQUENCE</scope>
    <source>
        <strain evidence="1">KUC20120723A-06</strain>
    </source>
</reference>
<gene>
    <name evidence="1" type="ORF">BV22DRAFT_1023585</name>
</gene>
<name>A0ACB8B088_9AGAM</name>